<dbReference type="GeneID" id="112291609"/>
<dbReference type="Proteomes" id="UP000006727">
    <property type="component" value="Chromosome 14"/>
</dbReference>
<dbReference type="EnsemblPlants" id="Pp3c14_26450V3.4">
    <property type="protein sequence ID" value="Pp3c14_26450V3.4"/>
    <property type="gene ID" value="Pp3c14_26450"/>
</dbReference>
<dbReference type="PANTHER" id="PTHR36775">
    <property type="entry name" value="LYR MOTIF PROTEIN"/>
    <property type="match status" value="1"/>
</dbReference>
<feature type="compositionally biased region" description="Basic and acidic residues" evidence="1">
    <location>
        <begin position="56"/>
        <end position="69"/>
    </location>
</feature>
<evidence type="ECO:0000313" key="4">
    <source>
        <dbReference type="Proteomes" id="UP000006727"/>
    </source>
</evidence>
<dbReference type="Gramene" id="Pp3c14_26450V3.1">
    <property type="protein sequence ID" value="Pp3c14_26450V3.1"/>
    <property type="gene ID" value="Pp3c14_26450"/>
</dbReference>
<organism evidence="2">
    <name type="scientific">Physcomitrium patens</name>
    <name type="common">Spreading-leaved earth moss</name>
    <name type="synonym">Physcomitrella patens</name>
    <dbReference type="NCBI Taxonomy" id="3218"/>
    <lineage>
        <taxon>Eukaryota</taxon>
        <taxon>Viridiplantae</taxon>
        <taxon>Streptophyta</taxon>
        <taxon>Embryophyta</taxon>
        <taxon>Bryophyta</taxon>
        <taxon>Bryophytina</taxon>
        <taxon>Bryopsida</taxon>
        <taxon>Funariidae</taxon>
        <taxon>Funariales</taxon>
        <taxon>Funariaceae</taxon>
        <taxon>Physcomitrium</taxon>
    </lineage>
</organism>
<accession>A0A2K1JJD3</accession>
<evidence type="ECO:0000256" key="1">
    <source>
        <dbReference type="SAM" id="MobiDB-lite"/>
    </source>
</evidence>
<dbReference type="EnsemblPlants" id="Pp3c14_26450V3.1">
    <property type="protein sequence ID" value="Pp3c14_26450V3.1"/>
    <property type="gene ID" value="Pp3c14_26450"/>
</dbReference>
<evidence type="ECO:0000313" key="2">
    <source>
        <dbReference type="EMBL" id="PNR41665.1"/>
    </source>
</evidence>
<evidence type="ECO:0000313" key="3">
    <source>
        <dbReference type="EnsemblPlants" id="Pp3c14_26450V3.1"/>
    </source>
</evidence>
<keyword evidence="4" id="KW-1185">Reference proteome</keyword>
<dbReference type="Gramene" id="Pp3c14_26450V3.2">
    <property type="protein sequence ID" value="Pp3c14_26450V3.2"/>
    <property type="gene ID" value="Pp3c14_26450"/>
</dbReference>
<dbReference type="PANTHER" id="PTHR36775:SF1">
    <property type="entry name" value="LYR MOTIF PROTEIN"/>
    <property type="match status" value="1"/>
</dbReference>
<proteinExistence type="predicted"/>
<dbReference type="EnsemblPlants" id="Pp3c14_26450V3.2">
    <property type="protein sequence ID" value="Pp3c14_26450V3.2"/>
    <property type="gene ID" value="Pp3c14_26450"/>
</dbReference>
<dbReference type="Gramene" id="Pp3c14_26450V3.4">
    <property type="protein sequence ID" value="Pp3c14_26450V3.4"/>
    <property type="gene ID" value="Pp3c14_26450"/>
</dbReference>
<protein>
    <submittedName>
        <fullName evidence="2 3">Uncharacterized protein</fullName>
    </submittedName>
</protein>
<gene>
    <name evidence="3" type="primary">LOC112291609</name>
    <name evidence="2" type="ORF">PHYPA_019070</name>
</gene>
<reference evidence="2 4" key="1">
    <citation type="journal article" date="2008" name="Science">
        <title>The Physcomitrella genome reveals evolutionary insights into the conquest of land by plants.</title>
        <authorList>
            <person name="Rensing S."/>
            <person name="Lang D."/>
            <person name="Zimmer A."/>
            <person name="Terry A."/>
            <person name="Salamov A."/>
            <person name="Shapiro H."/>
            <person name="Nishiyama T."/>
            <person name="Perroud P.-F."/>
            <person name="Lindquist E."/>
            <person name="Kamisugi Y."/>
            <person name="Tanahashi T."/>
            <person name="Sakakibara K."/>
            <person name="Fujita T."/>
            <person name="Oishi K."/>
            <person name="Shin-I T."/>
            <person name="Kuroki Y."/>
            <person name="Toyoda A."/>
            <person name="Suzuki Y."/>
            <person name="Hashimoto A."/>
            <person name="Yamaguchi K."/>
            <person name="Sugano A."/>
            <person name="Kohara Y."/>
            <person name="Fujiyama A."/>
            <person name="Anterola A."/>
            <person name="Aoki S."/>
            <person name="Ashton N."/>
            <person name="Barbazuk W.B."/>
            <person name="Barker E."/>
            <person name="Bennetzen J."/>
            <person name="Bezanilla M."/>
            <person name="Blankenship R."/>
            <person name="Cho S.H."/>
            <person name="Dutcher S."/>
            <person name="Estelle M."/>
            <person name="Fawcett J.A."/>
            <person name="Gundlach H."/>
            <person name="Hanada K."/>
            <person name="Heyl A."/>
            <person name="Hicks K.A."/>
            <person name="Hugh J."/>
            <person name="Lohr M."/>
            <person name="Mayer K."/>
            <person name="Melkozernov A."/>
            <person name="Murata T."/>
            <person name="Nelson D."/>
            <person name="Pils B."/>
            <person name="Prigge M."/>
            <person name="Reiss B."/>
            <person name="Renner T."/>
            <person name="Rombauts S."/>
            <person name="Rushton P."/>
            <person name="Sanderfoot A."/>
            <person name="Schween G."/>
            <person name="Shiu S.-H."/>
            <person name="Stueber K."/>
            <person name="Theodoulou F.L."/>
            <person name="Tu H."/>
            <person name="Van de Peer Y."/>
            <person name="Verrier P.J."/>
            <person name="Waters E."/>
            <person name="Wood A."/>
            <person name="Yang L."/>
            <person name="Cove D."/>
            <person name="Cuming A."/>
            <person name="Hasebe M."/>
            <person name="Lucas S."/>
            <person name="Mishler D.B."/>
            <person name="Reski R."/>
            <person name="Grigoriev I."/>
            <person name="Quatrano R.S."/>
            <person name="Boore J.L."/>
        </authorList>
    </citation>
    <scope>NUCLEOTIDE SEQUENCE [LARGE SCALE GENOMIC DNA]</scope>
    <source>
        <strain evidence="3 4">cv. Gransden 2004</strain>
    </source>
</reference>
<reference evidence="3" key="3">
    <citation type="submission" date="2020-12" db="UniProtKB">
        <authorList>
            <consortium name="EnsemblPlants"/>
        </authorList>
    </citation>
    <scope>IDENTIFICATION</scope>
</reference>
<reference evidence="2 4" key="2">
    <citation type="journal article" date="2018" name="Plant J.">
        <title>The Physcomitrella patens chromosome-scale assembly reveals moss genome structure and evolution.</title>
        <authorList>
            <person name="Lang D."/>
            <person name="Ullrich K.K."/>
            <person name="Murat F."/>
            <person name="Fuchs J."/>
            <person name="Jenkins J."/>
            <person name="Haas F.B."/>
            <person name="Piednoel M."/>
            <person name="Gundlach H."/>
            <person name="Van Bel M."/>
            <person name="Meyberg R."/>
            <person name="Vives C."/>
            <person name="Morata J."/>
            <person name="Symeonidi A."/>
            <person name="Hiss M."/>
            <person name="Muchero W."/>
            <person name="Kamisugi Y."/>
            <person name="Saleh O."/>
            <person name="Blanc G."/>
            <person name="Decker E.L."/>
            <person name="van Gessel N."/>
            <person name="Grimwood J."/>
            <person name="Hayes R.D."/>
            <person name="Graham S.W."/>
            <person name="Gunter L.E."/>
            <person name="McDaniel S.F."/>
            <person name="Hoernstein S.N.W."/>
            <person name="Larsson A."/>
            <person name="Li F.W."/>
            <person name="Perroud P.F."/>
            <person name="Phillips J."/>
            <person name="Ranjan P."/>
            <person name="Rokshar D.S."/>
            <person name="Rothfels C.J."/>
            <person name="Schneider L."/>
            <person name="Shu S."/>
            <person name="Stevenson D.W."/>
            <person name="Thummler F."/>
            <person name="Tillich M."/>
            <person name="Villarreal Aguilar J.C."/>
            <person name="Widiez T."/>
            <person name="Wong G.K."/>
            <person name="Wymore A."/>
            <person name="Zhang Y."/>
            <person name="Zimmer A.D."/>
            <person name="Quatrano R.S."/>
            <person name="Mayer K.F.X."/>
            <person name="Goodstein D."/>
            <person name="Casacuberta J.M."/>
            <person name="Vandepoele K."/>
            <person name="Reski R."/>
            <person name="Cuming A.C."/>
            <person name="Tuskan G.A."/>
            <person name="Maumus F."/>
            <person name="Salse J."/>
            <person name="Schmutz J."/>
            <person name="Rensing S.A."/>
        </authorList>
    </citation>
    <scope>NUCLEOTIDE SEQUENCE [LARGE SCALE GENOMIC DNA]</scope>
    <source>
        <strain evidence="3 4">cv. Gransden 2004</strain>
    </source>
</reference>
<sequence length="379" mass="41400">MAPVAAVSRPPGRPKLRSKIDGRPAISALCTARNLDRCTRQLGHWNPFANSAAASPDHKFGSKSLREEGQLPEPNPNLGSGTVCYDNHHRMLAAESSNVLVRPECWRFPGTVQHSTESRGSEPFPSFGESWFYSATISGIEKGVFEFGKVPSEYGARSVHEGRVHGWSKRRKQLSHALARGLWRWKDGFHARKRMKRCGPGGSRNSGSDKSSDRAPHAVHASDPSTAPTSKAGPFKWSDFPVTPTDSSGELFSCTGGGSGSNLVSEMNALGKDWTACSCLREDGINGRADCDQCWLGNDNQNTESGYGSEPGYRGDEEPEFGDIDDQDEEEIEPEHLRVWRQVMSRHDGPQCYKIQGVNVQAGGIGADFTCTSRQTCAD</sequence>
<feature type="region of interest" description="Disordered" evidence="1">
    <location>
        <begin position="194"/>
        <end position="237"/>
    </location>
</feature>
<dbReference type="AlphaFoldDB" id="A0A2K1JJD3"/>
<dbReference type="PaxDb" id="3218-PP1S269_50V6.1"/>
<dbReference type="EnsemblPlants" id="Pp3c14_26450V3.3">
    <property type="protein sequence ID" value="Pp3c14_26450V3.3"/>
    <property type="gene ID" value="Pp3c14_26450"/>
</dbReference>
<dbReference type="Gramene" id="Pp3c14_26450V3.3">
    <property type="protein sequence ID" value="Pp3c14_26450V3.3"/>
    <property type="gene ID" value="Pp3c14_26450"/>
</dbReference>
<dbReference type="RefSeq" id="XP_024395035.1">
    <property type="nucleotide sequence ID" value="XM_024539267.2"/>
</dbReference>
<name>A0A2K1JJD3_PHYPA</name>
<feature type="region of interest" description="Disordered" evidence="1">
    <location>
        <begin position="50"/>
        <end position="79"/>
    </location>
</feature>
<dbReference type="EMBL" id="ABEU02000014">
    <property type="protein sequence ID" value="PNR41665.1"/>
    <property type="molecule type" value="Genomic_DNA"/>
</dbReference>